<accession>A0A1E7WMV8</accession>
<evidence type="ECO:0000313" key="3">
    <source>
        <dbReference type="Proteomes" id="UP000175989"/>
    </source>
</evidence>
<evidence type="ECO:0000313" key="2">
    <source>
        <dbReference type="EMBL" id="OFA00389.1"/>
    </source>
</evidence>
<dbReference type="EMBL" id="LROM01000083">
    <property type="protein sequence ID" value="OFA00389.1"/>
    <property type="molecule type" value="Genomic_DNA"/>
</dbReference>
<dbReference type="AlphaFoldDB" id="A0A1E7WMV8"/>
<evidence type="ECO:0000256" key="1">
    <source>
        <dbReference type="SAM" id="Phobius"/>
    </source>
</evidence>
<keyword evidence="3" id="KW-1185">Reference proteome</keyword>
<comment type="caution">
    <text evidence="2">The sequence shown here is derived from an EMBL/GenBank/DDBJ whole genome shotgun (WGS) entry which is preliminary data.</text>
</comment>
<feature type="transmembrane region" description="Helical" evidence="1">
    <location>
        <begin position="53"/>
        <end position="75"/>
    </location>
</feature>
<name>A0A1E7WMV8_9BURK</name>
<organism evidence="2 3">
    <name type="scientific">Duganella phyllosphaerae</name>
    <dbReference type="NCBI Taxonomy" id="762836"/>
    <lineage>
        <taxon>Bacteria</taxon>
        <taxon>Pseudomonadati</taxon>
        <taxon>Pseudomonadota</taxon>
        <taxon>Betaproteobacteria</taxon>
        <taxon>Burkholderiales</taxon>
        <taxon>Oxalobacteraceae</taxon>
        <taxon>Telluria group</taxon>
        <taxon>Duganella</taxon>
    </lineage>
</organism>
<proteinExistence type="predicted"/>
<reference evidence="3" key="1">
    <citation type="journal article" date="2016" name="Front. Microbiol.">
        <title>Molecular Keys to the Janthinobacterium and Duganella spp. Interaction with the Plant Pathogen Fusarium graminearum.</title>
        <authorList>
            <person name="Haack F.S."/>
            <person name="Poehlein A."/>
            <person name="Kroger C."/>
            <person name="Voigt C.A."/>
            <person name="Piepenbring M."/>
            <person name="Bode H.B."/>
            <person name="Daniel R."/>
            <person name="Schafer W."/>
            <person name="Streit W.R."/>
        </authorList>
    </citation>
    <scope>NUCLEOTIDE SEQUENCE [LARGE SCALE GENOMIC DNA]</scope>
    <source>
        <strain evidence="3">T54</strain>
    </source>
</reference>
<keyword evidence="1" id="KW-0812">Transmembrane</keyword>
<keyword evidence="1" id="KW-0472">Membrane</keyword>
<protein>
    <submittedName>
        <fullName evidence="2">Uncharacterized protein</fullName>
    </submittedName>
</protein>
<gene>
    <name evidence="2" type="ORF">DUPY_24180</name>
</gene>
<dbReference type="Proteomes" id="UP000175989">
    <property type="component" value="Unassembled WGS sequence"/>
</dbReference>
<keyword evidence="1" id="KW-1133">Transmembrane helix</keyword>
<sequence length="78" mass="7699">MLAVPAATPACGVKTAVYTSGSAVAVSAPSTPPLTLRLAAEKLVGSSEKVNVMMAPSVPLATATLLLMTTVGALWSSA</sequence>